<dbReference type="SUPFAM" id="SSF56784">
    <property type="entry name" value="HAD-like"/>
    <property type="match status" value="1"/>
</dbReference>
<dbReference type="InterPro" id="IPR044492">
    <property type="entry name" value="P_typ_ATPase_HD_dom"/>
</dbReference>
<feature type="transmembrane region" description="Helical" evidence="9">
    <location>
        <begin position="262"/>
        <end position="282"/>
    </location>
</feature>
<dbReference type="SFLD" id="SFLDS00003">
    <property type="entry name" value="Haloacid_Dehalogenase"/>
    <property type="match status" value="1"/>
</dbReference>
<name>A0ABN6DT49_9BACT</name>
<feature type="transmembrane region" description="Helical" evidence="9">
    <location>
        <begin position="736"/>
        <end position="758"/>
    </location>
</feature>
<keyword evidence="5" id="KW-0067">ATP-binding</keyword>
<dbReference type="SFLD" id="SFLDG00002">
    <property type="entry name" value="C1.7:_P-type_atpase_like"/>
    <property type="match status" value="1"/>
</dbReference>
<accession>A0ABN6DT49</accession>
<proteinExistence type="inferred from homology"/>
<evidence type="ECO:0000256" key="5">
    <source>
        <dbReference type="ARBA" id="ARBA00022840"/>
    </source>
</evidence>
<dbReference type="EMBL" id="AP024355">
    <property type="protein sequence ID" value="BCR03346.1"/>
    <property type="molecule type" value="Genomic_DNA"/>
</dbReference>
<keyword evidence="4" id="KW-0547">Nucleotide-binding</keyword>
<dbReference type="Proteomes" id="UP001319827">
    <property type="component" value="Chromosome"/>
</dbReference>
<sequence length="925" mass="98286">MAGTTRAQNAAHAPPSAGEVEWHALSATDAFARVDSVSHGLTQAQAAERLERFGPNALPVKGPPGVAVIFLHQFLSPLIYILLAAGIVSLLIGEVTDAGFIFAVILLNAALGTFQEWKAEKSAAALQSLLKINARVRRDGEESELTADQLVPGDVVLLESGNRVPADLRLFHGKGLAIDESLLTGESLAVEKTIEPLPRHVPLGERRNMAFAGSTATTGRGVGVVVATGLQTQVGRIAKAVTSAAVTKPPLVIRMERFARQISYLVLGFVSLLAVAAVAEGIPPAEVFFMAVALAVSAIPEGLPVAMTVALSIATTRMARRHVIVRKLTAVEGLGSCTCIASDKTGTLTVNRQTVKLLWLPDGRSFAVSGEGYAGEGEVRTVEGSPPEPQDLEQLLRLARAGVLCNEGTLVRRERGWDHHGDAMDVALLALACKLGLQAERVRGELDLIGEIPYESELRYAARCYRGIEGTWVVKGAVERVLAFCDRMQSAGGAVHLDSEAVERQAQQLAENGYRVLAIAEGRSAAGELKSPLEEKDIPALTLLGLAAFIDPLRPEAPAAVATCREAGVQVMMITGDHPATALAIARQLGIAEEAGQMVSGVDLAAEGDPGSADFRQRVAASQVFARVSPLQKLHIVEALGEQGHFTAVTGDGVNDAPALRRANIGVAMGSGTDVAKDTASIIVTDDNFASVVAGVEEGRFAYDNIRKVVYLLISTGGAEIVLFSMALLFGLPLPLLAVQLLWLNLVTNGIQDVALAFEGGEPGVMNRPPRPPGEGVFNRLMIEQNLVSGLTMGLLAFAAWAWMNDRGLPETEARNLTLLLMVLLENVHVFNCRSERSSAFRVPLRRNRVLIFGVAIAQGIHILALGTPLMQKVLGVAPVSLREWFTLLALASILLVVMEIFKRLRFPAGGGPATLHPREKGLTA</sequence>
<feature type="transmembrane region" description="Helical" evidence="9">
    <location>
        <begin position="787"/>
        <end position="804"/>
    </location>
</feature>
<protein>
    <submittedName>
        <fullName evidence="11">Haloacid dehalogenase</fullName>
    </submittedName>
</protein>
<dbReference type="InterPro" id="IPR023298">
    <property type="entry name" value="ATPase_P-typ_TM_dom_sf"/>
</dbReference>
<evidence type="ECO:0000259" key="10">
    <source>
        <dbReference type="SMART" id="SM00831"/>
    </source>
</evidence>
<comment type="subcellular location">
    <subcellularLocation>
        <location evidence="1">Membrane</location>
        <topology evidence="1">Multi-pass membrane protein</topology>
    </subcellularLocation>
</comment>
<reference evidence="11 12" key="1">
    <citation type="journal article" date="2016" name="C (Basel)">
        <title>Selective Growth of and Electricity Production by Marine Exoelectrogenic Bacteria in Self-Aggregated Hydrogel of Microbially Reduced Graphene Oxide.</title>
        <authorList>
            <person name="Yoshida N."/>
            <person name="Goto Y."/>
            <person name="Miyata Y."/>
        </authorList>
    </citation>
    <scope>NUCLEOTIDE SEQUENCE [LARGE SCALE GENOMIC DNA]</scope>
    <source>
        <strain evidence="11 12">NIT-T3</strain>
    </source>
</reference>
<feature type="transmembrane region" description="Helical" evidence="9">
    <location>
        <begin position="709"/>
        <end position="730"/>
    </location>
</feature>
<keyword evidence="12" id="KW-1185">Reference proteome</keyword>
<dbReference type="Pfam" id="PF00689">
    <property type="entry name" value="Cation_ATPase_C"/>
    <property type="match status" value="1"/>
</dbReference>
<evidence type="ECO:0000256" key="2">
    <source>
        <dbReference type="ARBA" id="ARBA00005675"/>
    </source>
</evidence>
<evidence type="ECO:0000256" key="3">
    <source>
        <dbReference type="ARBA" id="ARBA00022692"/>
    </source>
</evidence>
<reference evidence="11 12" key="2">
    <citation type="journal article" date="2021" name="Int. J. Syst. Evol. Microbiol.">
        <title>Isolation and Polyphasic Characterization of Desulfuromonas versatilis sp. Nov., an Electrogenic Bacteria Capable of Versatile Metabolism Isolated from a Graphene Oxide-Reducing Enrichment Culture.</title>
        <authorList>
            <person name="Xie L."/>
            <person name="Yoshida N."/>
            <person name="Ishii S."/>
            <person name="Meng L."/>
        </authorList>
    </citation>
    <scope>NUCLEOTIDE SEQUENCE [LARGE SCALE GENOMIC DNA]</scope>
    <source>
        <strain evidence="11 12">NIT-T3</strain>
    </source>
</reference>
<keyword evidence="3 9" id="KW-0812">Transmembrane</keyword>
<feature type="transmembrane region" description="Helical" evidence="9">
    <location>
        <begin position="847"/>
        <end position="865"/>
    </location>
</feature>
<dbReference type="RefSeq" id="WP_221250824.1">
    <property type="nucleotide sequence ID" value="NZ_AP024355.1"/>
</dbReference>
<keyword evidence="8 9" id="KW-0472">Membrane</keyword>
<dbReference type="InterPro" id="IPR004014">
    <property type="entry name" value="ATPase_P-typ_cation-transptr_N"/>
</dbReference>
<gene>
    <name evidence="11" type="ORF">DESUT3_04150</name>
</gene>
<dbReference type="Pfam" id="PF00690">
    <property type="entry name" value="Cation_ATPase_N"/>
    <property type="match status" value="1"/>
</dbReference>
<dbReference type="InterPro" id="IPR018303">
    <property type="entry name" value="ATPase_P-typ_P_site"/>
</dbReference>
<feature type="transmembrane region" description="Helical" evidence="9">
    <location>
        <begin position="98"/>
        <end position="114"/>
    </location>
</feature>
<feature type="transmembrane region" description="Helical" evidence="9">
    <location>
        <begin position="885"/>
        <end position="902"/>
    </location>
</feature>
<dbReference type="PROSITE" id="PS00154">
    <property type="entry name" value="ATPASE_E1_E2"/>
    <property type="match status" value="1"/>
</dbReference>
<dbReference type="InterPro" id="IPR023299">
    <property type="entry name" value="ATPase_P-typ_cyto_dom_N"/>
</dbReference>
<evidence type="ECO:0000256" key="4">
    <source>
        <dbReference type="ARBA" id="ARBA00022741"/>
    </source>
</evidence>
<dbReference type="SUPFAM" id="SSF81660">
    <property type="entry name" value="Metal cation-transporting ATPase, ATP-binding domain N"/>
    <property type="match status" value="1"/>
</dbReference>
<keyword evidence="7 9" id="KW-1133">Transmembrane helix</keyword>
<dbReference type="SUPFAM" id="SSF81665">
    <property type="entry name" value="Calcium ATPase, transmembrane domain M"/>
    <property type="match status" value="1"/>
</dbReference>
<dbReference type="Pfam" id="PF13246">
    <property type="entry name" value="Cation_ATPase"/>
    <property type="match status" value="1"/>
</dbReference>
<dbReference type="InterPro" id="IPR023214">
    <property type="entry name" value="HAD_sf"/>
</dbReference>
<dbReference type="InterPro" id="IPR006068">
    <property type="entry name" value="ATPase_P-typ_cation-transptr_C"/>
</dbReference>
<feature type="transmembrane region" description="Helical" evidence="9">
    <location>
        <begin position="66"/>
        <end position="92"/>
    </location>
</feature>
<evidence type="ECO:0000256" key="9">
    <source>
        <dbReference type="SAM" id="Phobius"/>
    </source>
</evidence>
<dbReference type="SFLD" id="SFLDF00027">
    <property type="entry name" value="p-type_atpase"/>
    <property type="match status" value="1"/>
</dbReference>
<evidence type="ECO:0000313" key="12">
    <source>
        <dbReference type="Proteomes" id="UP001319827"/>
    </source>
</evidence>
<dbReference type="InterPro" id="IPR008250">
    <property type="entry name" value="ATPase_P-typ_transduc_dom_A_sf"/>
</dbReference>
<dbReference type="Gene3D" id="3.40.1110.10">
    <property type="entry name" value="Calcium-transporting ATPase, cytoplasmic domain N"/>
    <property type="match status" value="1"/>
</dbReference>
<evidence type="ECO:0000256" key="7">
    <source>
        <dbReference type="ARBA" id="ARBA00022989"/>
    </source>
</evidence>
<dbReference type="Gene3D" id="1.20.1110.10">
    <property type="entry name" value="Calcium-transporting ATPase, transmembrane domain"/>
    <property type="match status" value="1"/>
</dbReference>
<evidence type="ECO:0000256" key="8">
    <source>
        <dbReference type="ARBA" id="ARBA00023136"/>
    </source>
</evidence>
<dbReference type="SUPFAM" id="SSF81653">
    <property type="entry name" value="Calcium ATPase, transduction domain A"/>
    <property type="match status" value="1"/>
</dbReference>
<dbReference type="Pfam" id="PF08282">
    <property type="entry name" value="Hydrolase_3"/>
    <property type="match status" value="1"/>
</dbReference>
<evidence type="ECO:0000256" key="6">
    <source>
        <dbReference type="ARBA" id="ARBA00022967"/>
    </source>
</evidence>
<organism evidence="11 12">
    <name type="scientific">Desulfuromonas versatilis</name>
    <dbReference type="NCBI Taxonomy" id="2802975"/>
    <lineage>
        <taxon>Bacteria</taxon>
        <taxon>Pseudomonadati</taxon>
        <taxon>Thermodesulfobacteriota</taxon>
        <taxon>Desulfuromonadia</taxon>
        <taxon>Desulfuromonadales</taxon>
        <taxon>Desulfuromonadaceae</taxon>
        <taxon>Desulfuromonas</taxon>
    </lineage>
</organism>
<dbReference type="InterPro" id="IPR036412">
    <property type="entry name" value="HAD-like_sf"/>
</dbReference>
<dbReference type="PRINTS" id="PR00120">
    <property type="entry name" value="HATPASE"/>
</dbReference>
<feature type="transmembrane region" description="Helical" evidence="9">
    <location>
        <begin position="816"/>
        <end position="835"/>
    </location>
</feature>
<comment type="similarity">
    <text evidence="2">Belongs to the cation transport ATPase (P-type) (TC 3.A.3) family. Type IIA subfamily.</text>
</comment>
<feature type="transmembrane region" description="Helical" evidence="9">
    <location>
        <begin position="288"/>
        <end position="314"/>
    </location>
</feature>
<keyword evidence="6" id="KW-1278">Translocase</keyword>
<feature type="domain" description="Cation-transporting P-type ATPase N-terminal" evidence="10">
    <location>
        <begin position="21"/>
        <end position="94"/>
    </location>
</feature>
<dbReference type="InterPro" id="IPR001757">
    <property type="entry name" value="P_typ_ATPase"/>
</dbReference>
<evidence type="ECO:0000256" key="1">
    <source>
        <dbReference type="ARBA" id="ARBA00004141"/>
    </source>
</evidence>
<dbReference type="SMART" id="SM00831">
    <property type="entry name" value="Cation_ATPase_N"/>
    <property type="match status" value="1"/>
</dbReference>
<dbReference type="PANTHER" id="PTHR43294:SF20">
    <property type="entry name" value="P-TYPE ATPASE"/>
    <property type="match status" value="1"/>
</dbReference>
<dbReference type="InterPro" id="IPR059000">
    <property type="entry name" value="ATPase_P-type_domA"/>
</dbReference>
<dbReference type="NCBIfam" id="TIGR01494">
    <property type="entry name" value="ATPase_P-type"/>
    <property type="match status" value="2"/>
</dbReference>
<dbReference type="Gene3D" id="3.40.50.1000">
    <property type="entry name" value="HAD superfamily/HAD-like"/>
    <property type="match status" value="1"/>
</dbReference>
<dbReference type="PRINTS" id="PR00119">
    <property type="entry name" value="CATATPASE"/>
</dbReference>
<dbReference type="Gene3D" id="2.70.150.10">
    <property type="entry name" value="Calcium-transporting ATPase, cytoplasmic transduction domain A"/>
    <property type="match status" value="1"/>
</dbReference>
<dbReference type="PANTHER" id="PTHR43294">
    <property type="entry name" value="SODIUM/POTASSIUM-TRANSPORTING ATPASE SUBUNIT ALPHA"/>
    <property type="match status" value="1"/>
</dbReference>
<dbReference type="Pfam" id="PF00122">
    <property type="entry name" value="E1-E2_ATPase"/>
    <property type="match status" value="1"/>
</dbReference>
<dbReference type="InterPro" id="IPR050510">
    <property type="entry name" value="Cation_transp_ATPase_P-type"/>
</dbReference>
<evidence type="ECO:0000313" key="11">
    <source>
        <dbReference type="EMBL" id="BCR03346.1"/>
    </source>
</evidence>